<evidence type="ECO:0000313" key="3">
    <source>
        <dbReference type="Proteomes" id="UP000289738"/>
    </source>
</evidence>
<dbReference type="AlphaFoldDB" id="A0A445DD93"/>
<reference evidence="2 3" key="1">
    <citation type="submission" date="2019-01" db="EMBL/GenBank/DDBJ databases">
        <title>Sequencing of cultivated peanut Arachis hypogaea provides insights into genome evolution and oil improvement.</title>
        <authorList>
            <person name="Chen X."/>
        </authorList>
    </citation>
    <scope>NUCLEOTIDE SEQUENCE [LARGE SCALE GENOMIC DNA]</scope>
    <source>
        <strain evidence="3">cv. Fuhuasheng</strain>
        <tissue evidence="2">Leaves</tissue>
    </source>
</reference>
<name>A0A445DD93_ARAHY</name>
<dbReference type="Proteomes" id="UP000289738">
    <property type="component" value="Chromosome A04"/>
</dbReference>
<accession>A0A445DD93</accession>
<evidence type="ECO:0000313" key="2">
    <source>
        <dbReference type="EMBL" id="RYR61154.1"/>
    </source>
</evidence>
<keyword evidence="3" id="KW-1185">Reference proteome</keyword>
<comment type="caution">
    <text evidence="2">The sequence shown here is derived from an EMBL/GenBank/DDBJ whole genome shotgun (WGS) entry which is preliminary data.</text>
</comment>
<gene>
    <name evidence="2" type="ORF">Ahy_A04g018279</name>
</gene>
<feature type="region of interest" description="Disordered" evidence="1">
    <location>
        <begin position="21"/>
        <end position="82"/>
    </location>
</feature>
<protein>
    <submittedName>
        <fullName evidence="2">Uncharacterized protein</fullName>
    </submittedName>
</protein>
<proteinExistence type="predicted"/>
<evidence type="ECO:0000256" key="1">
    <source>
        <dbReference type="SAM" id="MobiDB-lite"/>
    </source>
</evidence>
<sequence>MRLMFDIHGRIMVEQVIELSAEDDPPLTPKPLHVASPVEDMDVDDEDSDEEYVTNSNESGSSKNDDEEEQFVPDTPIEASRREMRRVRGAHTYLAPTISQDHQQLDNSLFCCVILPLIQSSPSISISIL</sequence>
<dbReference type="EMBL" id="SDMP01000004">
    <property type="protein sequence ID" value="RYR61154.1"/>
    <property type="molecule type" value="Genomic_DNA"/>
</dbReference>
<feature type="compositionally biased region" description="Acidic residues" evidence="1">
    <location>
        <begin position="39"/>
        <end position="52"/>
    </location>
</feature>
<organism evidence="2 3">
    <name type="scientific">Arachis hypogaea</name>
    <name type="common">Peanut</name>
    <dbReference type="NCBI Taxonomy" id="3818"/>
    <lineage>
        <taxon>Eukaryota</taxon>
        <taxon>Viridiplantae</taxon>
        <taxon>Streptophyta</taxon>
        <taxon>Embryophyta</taxon>
        <taxon>Tracheophyta</taxon>
        <taxon>Spermatophyta</taxon>
        <taxon>Magnoliopsida</taxon>
        <taxon>eudicotyledons</taxon>
        <taxon>Gunneridae</taxon>
        <taxon>Pentapetalae</taxon>
        <taxon>rosids</taxon>
        <taxon>fabids</taxon>
        <taxon>Fabales</taxon>
        <taxon>Fabaceae</taxon>
        <taxon>Papilionoideae</taxon>
        <taxon>50 kb inversion clade</taxon>
        <taxon>dalbergioids sensu lato</taxon>
        <taxon>Dalbergieae</taxon>
        <taxon>Pterocarpus clade</taxon>
        <taxon>Arachis</taxon>
    </lineage>
</organism>
<feature type="compositionally biased region" description="Polar residues" evidence="1">
    <location>
        <begin position="53"/>
        <end position="62"/>
    </location>
</feature>